<name>A0A7U2NHL8_FLAPS</name>
<evidence type="ECO:0000313" key="1">
    <source>
        <dbReference type="EMBL" id="QRE05085.1"/>
    </source>
</evidence>
<dbReference type="RefSeq" id="WP_041332324.1">
    <property type="nucleotide sequence ID" value="NZ_BJSX01000015.1"/>
</dbReference>
<dbReference type="Proteomes" id="UP000596329">
    <property type="component" value="Chromosome"/>
</dbReference>
<gene>
    <name evidence="1" type="ORF">H0H26_05720</name>
</gene>
<dbReference type="AlphaFoldDB" id="A0A7U2NHL8"/>
<evidence type="ECO:0000313" key="2">
    <source>
        <dbReference type="Proteomes" id="UP000596329"/>
    </source>
</evidence>
<dbReference type="KEGG" id="fpw:IA04_09595"/>
<evidence type="ECO:0008006" key="3">
    <source>
        <dbReference type="Google" id="ProtNLM"/>
    </source>
</evidence>
<sequence length="280" mass="32610">MPNTTCNFFAILKNDSIKKIDLLQTITESIRNVFVNASLHLINDDTEEILFDGNYAVQEEEVLFVNLELPINLTNATSNPIGLGVLDINIDQIKTLFWFENGVYYFQNFDNRKLLQNRNIIFWDETSFNKFTENALIVENYINGLYKDNKFYFNNFVNANKIFNLSSFYQEATDKEITEFVKNDNISINLDWLLKNSNSLLRKQITLLEKSGILKNTNTKKVKISANHFKLKIELTTDGKLILPENKKDCKNVLAFLNEQYYFGVITKNKFMSNSKKIIE</sequence>
<dbReference type="KEGG" id="fpk:IA06_09600"/>
<reference evidence="1 2" key="1">
    <citation type="submission" date="2020-07" db="EMBL/GenBank/DDBJ databases">
        <title>Genomic characterization of Flavobacterium psychrophilum strains.</title>
        <authorList>
            <person name="Castillo D."/>
            <person name="Jorgensen J."/>
            <person name="Middelboe M."/>
        </authorList>
    </citation>
    <scope>NUCLEOTIDE SEQUENCE [LARGE SCALE GENOMIC DNA]</scope>
    <source>
        <strain evidence="1 2">FPS-R7</strain>
    </source>
</reference>
<accession>A0A7U2NHL8</accession>
<proteinExistence type="predicted"/>
<protein>
    <recommendedName>
        <fullName evidence="3">DUF4868 domain-containing protein</fullName>
    </recommendedName>
</protein>
<dbReference type="InterPro" id="IPR032359">
    <property type="entry name" value="KwaB-like"/>
</dbReference>
<dbReference type="EMBL" id="CP059075">
    <property type="protein sequence ID" value="QRE05085.1"/>
    <property type="molecule type" value="Genomic_DNA"/>
</dbReference>
<dbReference type="Pfam" id="PF16162">
    <property type="entry name" value="KwaB"/>
    <property type="match status" value="1"/>
</dbReference>
<organism evidence="1 2">
    <name type="scientific">Flavobacterium psychrophilum</name>
    <dbReference type="NCBI Taxonomy" id="96345"/>
    <lineage>
        <taxon>Bacteria</taxon>
        <taxon>Pseudomonadati</taxon>
        <taxon>Bacteroidota</taxon>
        <taxon>Flavobacteriia</taxon>
        <taxon>Flavobacteriales</taxon>
        <taxon>Flavobacteriaceae</taxon>
        <taxon>Flavobacterium</taxon>
    </lineage>
</organism>
<dbReference type="KEGG" id="fpq:IB65_09880"/>
<dbReference type="KEGG" id="fpv:IA03_09655"/>